<proteinExistence type="predicted"/>
<accession>A6HDI4</accession>
<dbReference type="Proteomes" id="UP000234681">
    <property type="component" value="Chromosome 10"/>
</dbReference>
<dbReference type="AlphaFoldDB" id="A6HDI4"/>
<protein>
    <submittedName>
        <fullName evidence="1">RCG32988</fullName>
    </submittedName>
</protein>
<evidence type="ECO:0000313" key="1">
    <source>
        <dbReference type="EMBL" id="EDM04089.1"/>
    </source>
</evidence>
<evidence type="ECO:0000313" key="2">
    <source>
        <dbReference type="Proteomes" id="UP000234681"/>
    </source>
</evidence>
<reference evidence="1 2" key="1">
    <citation type="submission" date="2005-07" db="EMBL/GenBank/DDBJ databases">
        <authorList>
            <person name="Mural R.J."/>
            <person name="Li P.W."/>
            <person name="Adams M.D."/>
            <person name="Amanatides P.G."/>
            <person name="Baden-Tillson H."/>
            <person name="Barnstead M."/>
            <person name="Chin S.H."/>
            <person name="Dew I."/>
            <person name="Evans C.A."/>
            <person name="Ferriera S."/>
            <person name="Flanigan M."/>
            <person name="Fosler C."/>
            <person name="Glodek A."/>
            <person name="Gu Z."/>
            <person name="Holt R.A."/>
            <person name="Jennings D."/>
            <person name="Kraft C.L."/>
            <person name="Lu F."/>
            <person name="Nguyen T."/>
            <person name="Nusskern D.R."/>
            <person name="Pfannkoch C.M."/>
            <person name="Sitter C."/>
            <person name="Sutton G.G."/>
            <person name="Venter J.C."/>
            <person name="Wang Z."/>
            <person name="Woodage T."/>
            <person name="Zheng X.H."/>
            <person name="Zhong F."/>
        </authorList>
    </citation>
    <scope>NUCLEOTIDE SEQUENCE [LARGE SCALE GENOMIC DNA]</scope>
    <source>
        <strain>BN</strain>
        <strain evidence="2">Sprague-Dawley</strain>
    </source>
</reference>
<sequence length="24" mass="2953">MCEEIADSIIFYYNIMDSQNYKVY</sequence>
<dbReference type="EMBL" id="CH473948">
    <property type="protein sequence ID" value="EDM04089.1"/>
    <property type="molecule type" value="Genomic_DNA"/>
</dbReference>
<name>A6HDI4_RAT</name>
<gene>
    <name evidence="1" type="ORF">rCG_32988</name>
</gene>
<organism evidence="1 2">
    <name type="scientific">Rattus norvegicus</name>
    <name type="common">Rat</name>
    <dbReference type="NCBI Taxonomy" id="10116"/>
    <lineage>
        <taxon>Eukaryota</taxon>
        <taxon>Metazoa</taxon>
        <taxon>Chordata</taxon>
        <taxon>Craniata</taxon>
        <taxon>Vertebrata</taxon>
        <taxon>Euteleostomi</taxon>
        <taxon>Mammalia</taxon>
        <taxon>Eutheria</taxon>
        <taxon>Euarchontoglires</taxon>
        <taxon>Glires</taxon>
        <taxon>Rodentia</taxon>
        <taxon>Myomorpha</taxon>
        <taxon>Muroidea</taxon>
        <taxon>Muridae</taxon>
        <taxon>Murinae</taxon>
        <taxon>Rattus</taxon>
    </lineage>
</organism>